<dbReference type="RefSeq" id="WP_161818220.1">
    <property type="nucleotide sequence ID" value="NZ_JAACJS010000011.1"/>
</dbReference>
<keyword evidence="4" id="KW-1185">Reference proteome</keyword>
<evidence type="ECO:0000313" key="3">
    <source>
        <dbReference type="EMBL" id="NCI49669.1"/>
    </source>
</evidence>
<dbReference type="InterPro" id="IPR016187">
    <property type="entry name" value="CTDL_fold"/>
</dbReference>
<sequence>MHVKRLVLLLSAFYLSTDCSAQNGFTEYSQNIPGSSLSFKMVPVKSGSFTIGSPASEKSHAADEAPQKKIELSAFWMGAREVTRDEFDVFLKDETTSQNVDVDAITRPSPQYIDLSYGMGKEGGFPANSMSQYGALMYCRWLYEKTGVFFRLPTEAEWEYACRAGSTSAYFFGDDSTQLDKYAWYAKNSNDKFQKTGTKLPNAWGLYDMLGNVMEWTLDHYDAARYTKIEAKDPVVEANPVRYPKTLRGGGYASAAAELRSAERIPSDPVWNRRDPQIPKSRWWITDAPAVGFRLVRPAQQPSKEQAEQFFKKYLDQ</sequence>
<dbReference type="Proteomes" id="UP000753802">
    <property type="component" value="Unassembled WGS sequence"/>
</dbReference>
<feature type="signal peptide" evidence="1">
    <location>
        <begin position="1"/>
        <end position="21"/>
    </location>
</feature>
<keyword evidence="1" id="KW-0732">Signal</keyword>
<gene>
    <name evidence="3" type="ORF">GWC95_07035</name>
</gene>
<evidence type="ECO:0000259" key="2">
    <source>
        <dbReference type="Pfam" id="PF03781"/>
    </source>
</evidence>
<accession>A0ABW9ZTS5</accession>
<evidence type="ECO:0000256" key="1">
    <source>
        <dbReference type="SAM" id="SignalP"/>
    </source>
</evidence>
<dbReference type="Gene3D" id="3.90.1580.10">
    <property type="entry name" value="paralog of FGE (formylglycine-generating enzyme)"/>
    <property type="match status" value="1"/>
</dbReference>
<protein>
    <submittedName>
        <fullName evidence="3">Formylglycine-generating enzyme family protein</fullName>
    </submittedName>
</protein>
<comment type="caution">
    <text evidence="3">The sequence shown here is derived from an EMBL/GenBank/DDBJ whole genome shotgun (WGS) entry which is preliminary data.</text>
</comment>
<dbReference type="EMBL" id="JAACJS010000011">
    <property type="protein sequence ID" value="NCI49669.1"/>
    <property type="molecule type" value="Genomic_DNA"/>
</dbReference>
<dbReference type="Pfam" id="PF03781">
    <property type="entry name" value="FGE-sulfatase"/>
    <property type="match status" value="1"/>
</dbReference>
<dbReference type="PANTHER" id="PTHR23150">
    <property type="entry name" value="SULFATASE MODIFYING FACTOR 1, 2"/>
    <property type="match status" value="1"/>
</dbReference>
<feature type="chain" id="PRO_5045696132" evidence="1">
    <location>
        <begin position="22"/>
        <end position="317"/>
    </location>
</feature>
<name>A0ABW9ZTS5_9BACT</name>
<dbReference type="InterPro" id="IPR042095">
    <property type="entry name" value="SUMF_sf"/>
</dbReference>
<organism evidence="3 4">
    <name type="scientific">Sediminibacterium roseum</name>
    <dbReference type="NCBI Taxonomy" id="1978412"/>
    <lineage>
        <taxon>Bacteria</taxon>
        <taxon>Pseudomonadati</taxon>
        <taxon>Bacteroidota</taxon>
        <taxon>Chitinophagia</taxon>
        <taxon>Chitinophagales</taxon>
        <taxon>Chitinophagaceae</taxon>
        <taxon>Sediminibacterium</taxon>
    </lineage>
</organism>
<dbReference type="PANTHER" id="PTHR23150:SF19">
    <property type="entry name" value="FORMYLGLYCINE-GENERATING ENZYME"/>
    <property type="match status" value="1"/>
</dbReference>
<feature type="domain" description="Sulfatase-modifying factor enzyme-like" evidence="2">
    <location>
        <begin position="40"/>
        <end position="268"/>
    </location>
</feature>
<dbReference type="InterPro" id="IPR005532">
    <property type="entry name" value="SUMF_dom"/>
</dbReference>
<reference evidence="3 4" key="1">
    <citation type="submission" date="2020-01" db="EMBL/GenBank/DDBJ databases">
        <title>Genome analysis.</title>
        <authorList>
            <person name="Wu S."/>
            <person name="Wang G."/>
        </authorList>
    </citation>
    <scope>NUCLEOTIDE SEQUENCE [LARGE SCALE GENOMIC DNA]</scope>
    <source>
        <strain evidence="3 4">SYL130</strain>
    </source>
</reference>
<dbReference type="SUPFAM" id="SSF56436">
    <property type="entry name" value="C-type lectin-like"/>
    <property type="match status" value="1"/>
</dbReference>
<dbReference type="InterPro" id="IPR051043">
    <property type="entry name" value="Sulfatase_Mod_Factor_Kinase"/>
</dbReference>
<evidence type="ECO:0000313" key="4">
    <source>
        <dbReference type="Proteomes" id="UP000753802"/>
    </source>
</evidence>
<proteinExistence type="predicted"/>